<dbReference type="EMBL" id="JAENGZ010000299">
    <property type="protein sequence ID" value="KAG6962654.1"/>
    <property type="molecule type" value="Genomic_DNA"/>
</dbReference>
<dbReference type="AlphaFoldDB" id="A0A8T1UGB6"/>
<dbReference type="Proteomes" id="UP000688947">
    <property type="component" value="Unassembled WGS sequence"/>
</dbReference>
<feature type="domain" description="AB hydrolase-1" evidence="1">
    <location>
        <begin position="184"/>
        <end position="432"/>
    </location>
</feature>
<evidence type="ECO:0000313" key="3">
    <source>
        <dbReference type="Proteomes" id="UP000688947"/>
    </source>
</evidence>
<protein>
    <recommendedName>
        <fullName evidence="1">AB hydrolase-1 domain-containing protein</fullName>
    </recommendedName>
</protein>
<organism evidence="2 3">
    <name type="scientific">Phytophthora cactorum</name>
    <dbReference type="NCBI Taxonomy" id="29920"/>
    <lineage>
        <taxon>Eukaryota</taxon>
        <taxon>Sar</taxon>
        <taxon>Stramenopiles</taxon>
        <taxon>Oomycota</taxon>
        <taxon>Peronosporomycetes</taxon>
        <taxon>Peronosporales</taxon>
        <taxon>Peronosporaceae</taxon>
        <taxon>Phytophthora</taxon>
    </lineage>
</organism>
<reference evidence="2" key="1">
    <citation type="submission" date="2021-01" db="EMBL/GenBank/DDBJ databases">
        <title>Phytophthora aleatoria, a newly-described species from Pinus radiata is distinct from Phytophthora cactorum isolates based on comparative genomics.</title>
        <authorList>
            <person name="Mcdougal R."/>
            <person name="Panda P."/>
            <person name="Williams N."/>
            <person name="Studholme D.J."/>
        </authorList>
    </citation>
    <scope>NUCLEOTIDE SEQUENCE</scope>
    <source>
        <strain evidence="2">NZFS 3830</strain>
    </source>
</reference>
<dbReference type="InterPro" id="IPR000073">
    <property type="entry name" value="AB_hydrolase_1"/>
</dbReference>
<dbReference type="OrthoDB" id="247542at2759"/>
<dbReference type="VEuPathDB" id="FungiDB:PC110_g6846"/>
<proteinExistence type="predicted"/>
<dbReference type="InterPro" id="IPR050960">
    <property type="entry name" value="AB_hydrolase_4_sf"/>
</dbReference>
<evidence type="ECO:0000313" key="2">
    <source>
        <dbReference type="EMBL" id="KAG6962654.1"/>
    </source>
</evidence>
<dbReference type="PANTHER" id="PTHR10794">
    <property type="entry name" value="ABHYDROLASE DOMAIN-CONTAINING PROTEIN"/>
    <property type="match status" value="1"/>
</dbReference>
<dbReference type="Pfam" id="PF00561">
    <property type="entry name" value="Abhydrolase_1"/>
    <property type="match status" value="1"/>
</dbReference>
<dbReference type="PANTHER" id="PTHR10794:SF84">
    <property type="entry name" value="ESTERASE_LIPASE_THIOESTERASE FAMILY PROTEIN"/>
    <property type="match status" value="1"/>
</dbReference>
<accession>A0A8T1UGB6</accession>
<sequence>GPHKQIFMGNINTHLLQRRSRLVLALVLVYLGRKALGRFILSFLMRWRSAETPRLVYRATDSNKKLLSHCPTISVCTIFCNRLSLLDPFYLTVLHVCIAQFPAKNNYYPPWRLFNGHLQTVRFAYDERGPNINYKRQLMKLPDGGVVSLDWALLHDQNVSNKVTDLNGSASSSWLPDVEPTRRTVILLPGLTGGSPENYIRSTIAKLHELGWQCVVLNARGCANTPVTTAQLFCSAYTGDLRFVLQQLSEKYQFTQDAFVGVGFSMGSNVLVKYLGEDGDQTPLTGAVSVGNPFDLTICSANFGGSLFNRMTYDKALNNNLRELFFNKCNAAKQFENYPGVDLEAIKATRTVRDFDDRLTKYVFHYDTVDDYYNDAGSVKKLDGVRVPLLCINAEDDPISISSALPKDSEVEANPNIILCTTKSGGHLAFYESSLKAAHDQENGKKDSKSVSNMWTVNPIAEFAEAVRLNKVEAAA</sequence>
<dbReference type="GO" id="GO:0047372">
    <property type="term" value="F:monoacylglycerol lipase activity"/>
    <property type="evidence" value="ECO:0007669"/>
    <property type="project" value="TreeGrafter"/>
</dbReference>
<evidence type="ECO:0000259" key="1">
    <source>
        <dbReference type="Pfam" id="PF00561"/>
    </source>
</evidence>
<dbReference type="GO" id="GO:0034338">
    <property type="term" value="F:short-chain carboxylesterase activity"/>
    <property type="evidence" value="ECO:0007669"/>
    <property type="project" value="TreeGrafter"/>
</dbReference>
<comment type="caution">
    <text evidence="2">The sequence shown here is derived from an EMBL/GenBank/DDBJ whole genome shotgun (WGS) entry which is preliminary data.</text>
</comment>
<gene>
    <name evidence="2" type="ORF">JG687_00007020</name>
</gene>
<feature type="non-terminal residue" evidence="2">
    <location>
        <position position="1"/>
    </location>
</feature>
<name>A0A8T1UGB6_9STRA</name>